<feature type="compositionally biased region" description="Basic and acidic residues" evidence="1">
    <location>
        <begin position="1"/>
        <end position="20"/>
    </location>
</feature>
<accession>A0A833W3E1</accession>
<reference evidence="2" key="1">
    <citation type="submission" date="2020-04" db="EMBL/GenBank/DDBJ databases">
        <title>Hybrid Assembly of Korean Phytophthora infestans isolates.</title>
        <authorList>
            <person name="Prokchorchik M."/>
            <person name="Lee Y."/>
            <person name="Seo J."/>
            <person name="Cho J.-H."/>
            <person name="Park Y.-E."/>
            <person name="Jang D.-C."/>
            <person name="Im J.-S."/>
            <person name="Choi J.-G."/>
            <person name="Park H.-J."/>
            <person name="Lee G.-B."/>
            <person name="Lee Y.-G."/>
            <person name="Hong S.-Y."/>
            <person name="Cho K."/>
            <person name="Sohn K.H."/>
        </authorList>
    </citation>
    <scope>NUCLEOTIDE SEQUENCE</scope>
    <source>
        <strain evidence="2">KR_1_A1</strain>
        <strain evidence="3">KR_2_A2</strain>
    </source>
</reference>
<evidence type="ECO:0000313" key="2">
    <source>
        <dbReference type="EMBL" id="KAF4028053.1"/>
    </source>
</evidence>
<organism evidence="2 4">
    <name type="scientific">Phytophthora infestans</name>
    <name type="common">Potato late blight agent</name>
    <name type="synonym">Botrytis infestans</name>
    <dbReference type="NCBI Taxonomy" id="4787"/>
    <lineage>
        <taxon>Eukaryota</taxon>
        <taxon>Sar</taxon>
        <taxon>Stramenopiles</taxon>
        <taxon>Oomycota</taxon>
        <taxon>Peronosporomycetes</taxon>
        <taxon>Peronosporales</taxon>
        <taxon>Peronosporaceae</taxon>
        <taxon>Phytophthora</taxon>
    </lineage>
</organism>
<feature type="region of interest" description="Disordered" evidence="1">
    <location>
        <begin position="1"/>
        <end position="29"/>
    </location>
</feature>
<gene>
    <name evidence="2" type="ORF">GN244_ATG20284</name>
    <name evidence="3" type="ORF">GN958_ATG18382</name>
</gene>
<sequence>MGTLFRERPCGKKSRRDSWKLGKNPKRRTRNFGKCSRIQIHEARNLLRGLKRRTKIEMGMKRQKMLDVGVPDDNAQVFEEMLQDTDELYVGVDELFLAKGLYDLPCPGRRRDVKRNVTNGLFLELLHLHVVPFAFHRRPEMLFRGSLFDSETAIFDSLRVELETQYQQSDSVFQSAGIAHFEGYIMCPAALRSTTNSHDEILVNAEC</sequence>
<dbReference type="EMBL" id="WSZM01001167">
    <property type="protein sequence ID" value="KAF4028053.1"/>
    <property type="molecule type" value="Genomic_DNA"/>
</dbReference>
<evidence type="ECO:0000256" key="1">
    <source>
        <dbReference type="SAM" id="MobiDB-lite"/>
    </source>
</evidence>
<comment type="caution">
    <text evidence="2">The sequence shown here is derived from an EMBL/GenBank/DDBJ whole genome shotgun (WGS) entry which is preliminary data.</text>
</comment>
<dbReference type="AlphaFoldDB" id="A0A833W3E1"/>
<evidence type="ECO:0000313" key="4">
    <source>
        <dbReference type="Proteomes" id="UP000602510"/>
    </source>
</evidence>
<dbReference type="Proteomes" id="UP000704712">
    <property type="component" value="Unassembled WGS sequence"/>
</dbReference>
<protein>
    <submittedName>
        <fullName evidence="2">Uncharacterized protein</fullName>
    </submittedName>
</protein>
<name>A0A833W3E1_PHYIN</name>
<dbReference type="EMBL" id="JAACNO010002550">
    <property type="protein sequence ID" value="KAF4132412.1"/>
    <property type="molecule type" value="Genomic_DNA"/>
</dbReference>
<evidence type="ECO:0000313" key="3">
    <source>
        <dbReference type="EMBL" id="KAF4132412.1"/>
    </source>
</evidence>
<proteinExistence type="predicted"/>
<dbReference type="Proteomes" id="UP000602510">
    <property type="component" value="Unassembled WGS sequence"/>
</dbReference>
<keyword evidence="4" id="KW-1185">Reference proteome</keyword>